<dbReference type="Pfam" id="PF04015">
    <property type="entry name" value="DUF362"/>
    <property type="match status" value="1"/>
</dbReference>
<accession>A0A316R7H8</accession>
<protein>
    <submittedName>
        <fullName evidence="2">DUF362 domain-containing protein</fullName>
    </submittedName>
</protein>
<dbReference type="EMBL" id="DNWC01000091">
    <property type="protein sequence ID" value="HBJ08734.1"/>
    <property type="molecule type" value="Genomic_DNA"/>
</dbReference>
<dbReference type="Proteomes" id="UP000262954">
    <property type="component" value="Unassembled WGS sequence"/>
</dbReference>
<sequence length="312" mass="34342">MERREFLRTVALAGLASTFKFSDAMDILAQSGKNVKTGAAYDLVAVMGGEPEMMFRKAITEMGGMSKFVKPGNKVVVKPNIGWDKVPELAGNTNPKLVKEIIAQCYKAGAAEVIVFDHTCDDWRKCYKNSGIEDAAKAAKAKVVPANEESYYREVDLPHGKNLRKTKIHNAILDCDVWINVPILKHHGGANLTISMKNHMGIVWDRGAFHKNDLQQCIADICTFRKPAVLNVVDAYRVLKSNGPRGTSAADVVNPKALFISSDIVAVDTAATKFFNQIRTMPLEDVGHLAKGEALNIGTMNLDDLKVRRLKM</sequence>
<proteinExistence type="predicted"/>
<organism evidence="2 3">
    <name type="scientific">Coprobacter fastidiosus</name>
    <dbReference type="NCBI Taxonomy" id="1099853"/>
    <lineage>
        <taxon>Bacteria</taxon>
        <taxon>Pseudomonadati</taxon>
        <taxon>Bacteroidota</taxon>
        <taxon>Bacteroidia</taxon>
        <taxon>Bacteroidales</taxon>
        <taxon>Barnesiellaceae</taxon>
        <taxon>Coprobacter</taxon>
    </lineage>
</organism>
<name>A0A316R7H8_9BACT</name>
<feature type="domain" description="DUF362" evidence="1">
    <location>
        <begin position="75"/>
        <end position="272"/>
    </location>
</feature>
<evidence type="ECO:0000259" key="1">
    <source>
        <dbReference type="Pfam" id="PF04015"/>
    </source>
</evidence>
<reference evidence="2 3" key="1">
    <citation type="journal article" date="2018" name="Nat. Biotechnol.">
        <title>A standardized bacterial taxonomy based on genome phylogeny substantially revises the tree of life.</title>
        <authorList>
            <person name="Parks D.H."/>
            <person name="Chuvochina M."/>
            <person name="Waite D.W."/>
            <person name="Rinke C."/>
            <person name="Skarshewski A."/>
            <person name="Chaumeil P.A."/>
            <person name="Hugenholtz P."/>
        </authorList>
    </citation>
    <scope>NUCLEOTIDE SEQUENCE [LARGE SCALE GENOMIC DNA]</scope>
    <source>
        <strain evidence="2">UBA11482</strain>
    </source>
</reference>
<evidence type="ECO:0000313" key="3">
    <source>
        <dbReference type="Proteomes" id="UP000262954"/>
    </source>
</evidence>
<gene>
    <name evidence="2" type="ORF">DDY73_06980</name>
</gene>
<dbReference type="AlphaFoldDB" id="A0A316R7H8"/>
<evidence type="ECO:0000313" key="2">
    <source>
        <dbReference type="EMBL" id="HBJ08734.1"/>
    </source>
</evidence>
<dbReference type="InterPro" id="IPR007160">
    <property type="entry name" value="DUF362"/>
</dbReference>
<dbReference type="RefSeq" id="WP_009318588.1">
    <property type="nucleotide sequence ID" value="NZ_CABKQP010000004.1"/>
</dbReference>
<comment type="caution">
    <text evidence="2">The sequence shown here is derived from an EMBL/GenBank/DDBJ whole genome shotgun (WGS) entry which is preliminary data.</text>
</comment>